<accession>A0A232M7Y4</accession>
<protein>
    <submittedName>
        <fullName evidence="1">Uncharacterized protein</fullName>
    </submittedName>
</protein>
<proteinExistence type="predicted"/>
<evidence type="ECO:0000313" key="1">
    <source>
        <dbReference type="EMBL" id="OXV12197.1"/>
    </source>
</evidence>
<gene>
    <name evidence="1" type="ORF">Egran_00042</name>
</gene>
<dbReference type="Proteomes" id="UP000243515">
    <property type="component" value="Unassembled WGS sequence"/>
</dbReference>
<keyword evidence="2" id="KW-1185">Reference proteome</keyword>
<organism evidence="1 2">
    <name type="scientific">Elaphomyces granulatus</name>
    <dbReference type="NCBI Taxonomy" id="519963"/>
    <lineage>
        <taxon>Eukaryota</taxon>
        <taxon>Fungi</taxon>
        <taxon>Dikarya</taxon>
        <taxon>Ascomycota</taxon>
        <taxon>Pezizomycotina</taxon>
        <taxon>Eurotiomycetes</taxon>
        <taxon>Eurotiomycetidae</taxon>
        <taxon>Eurotiales</taxon>
        <taxon>Elaphomycetaceae</taxon>
        <taxon>Elaphomyces</taxon>
    </lineage>
</organism>
<name>A0A232M7Y4_9EURO</name>
<dbReference type="EMBL" id="NPHW01000970">
    <property type="protein sequence ID" value="OXV12197.1"/>
    <property type="molecule type" value="Genomic_DNA"/>
</dbReference>
<sequence>MDVLVKHFETAKRQG</sequence>
<reference evidence="1 2" key="1">
    <citation type="journal article" date="2015" name="Environ. Microbiol.">
        <title>Metagenome sequence of Elaphomyces granulatus from sporocarp tissue reveals Ascomycota ectomycorrhizal fingerprints of genome expansion and a Proteobacteria-rich microbiome.</title>
        <authorList>
            <person name="Quandt C.A."/>
            <person name="Kohler A."/>
            <person name="Hesse C.N."/>
            <person name="Sharpton T.J."/>
            <person name="Martin F."/>
            <person name="Spatafora J.W."/>
        </authorList>
    </citation>
    <scope>NUCLEOTIDE SEQUENCE [LARGE SCALE GENOMIC DNA]</scope>
    <source>
        <strain evidence="1 2">OSC145934</strain>
    </source>
</reference>
<evidence type="ECO:0000313" key="2">
    <source>
        <dbReference type="Proteomes" id="UP000243515"/>
    </source>
</evidence>
<comment type="caution">
    <text evidence="1">The sequence shown here is derived from an EMBL/GenBank/DDBJ whole genome shotgun (WGS) entry which is preliminary data.</text>
</comment>